<protein>
    <submittedName>
        <fullName evidence="2">Unannotated protein</fullName>
    </submittedName>
</protein>
<dbReference type="AlphaFoldDB" id="A0A6J6ICL2"/>
<evidence type="ECO:0000256" key="1">
    <source>
        <dbReference type="SAM" id="MobiDB-lite"/>
    </source>
</evidence>
<evidence type="ECO:0000313" key="2">
    <source>
        <dbReference type="EMBL" id="CAB4621959.1"/>
    </source>
</evidence>
<feature type="region of interest" description="Disordered" evidence="1">
    <location>
        <begin position="52"/>
        <end position="73"/>
    </location>
</feature>
<accession>A0A6J6ICL2</accession>
<dbReference type="EMBL" id="CAEZUX010000162">
    <property type="protein sequence ID" value="CAB4621959.1"/>
    <property type="molecule type" value="Genomic_DNA"/>
</dbReference>
<proteinExistence type="predicted"/>
<reference evidence="2" key="1">
    <citation type="submission" date="2020-05" db="EMBL/GenBank/DDBJ databases">
        <authorList>
            <person name="Chiriac C."/>
            <person name="Salcher M."/>
            <person name="Ghai R."/>
            <person name="Kavagutti S V."/>
        </authorList>
    </citation>
    <scope>NUCLEOTIDE SEQUENCE</scope>
</reference>
<gene>
    <name evidence="2" type="ORF">UFOPK1874_01111</name>
</gene>
<sequence>MGSVVVVPGASFCSNARVPATITVGHSSSLRTRHIVRMRAPIVWTAGLTRSKGSVSHAGKSSTDDSPRNAARSSATSCAIVPVGVAMTMGRRPFARVMPARTAARAASGTAITELRDPAMASMPGSCETTAASDSNGMRDSVFSLTVRCTPAWQRQGPLSRCAQLHHTQFPLRHQEPCALQGG</sequence>
<organism evidence="2">
    <name type="scientific">freshwater metagenome</name>
    <dbReference type="NCBI Taxonomy" id="449393"/>
    <lineage>
        <taxon>unclassified sequences</taxon>
        <taxon>metagenomes</taxon>
        <taxon>ecological metagenomes</taxon>
    </lineage>
</organism>
<name>A0A6J6ICL2_9ZZZZ</name>